<dbReference type="Proteomes" id="UP000000422">
    <property type="component" value="Chromosome"/>
</dbReference>
<evidence type="ECO:0000313" key="2">
    <source>
        <dbReference type="EMBL" id="CAE11165.1"/>
    </source>
</evidence>
<dbReference type="EMBL" id="BX571662">
    <property type="protein sequence ID" value="CAE11165.1"/>
    <property type="molecule type" value="Genomic_DNA"/>
</dbReference>
<dbReference type="Gene3D" id="3.20.20.450">
    <property type="entry name" value="EAL domain"/>
    <property type="match status" value="1"/>
</dbReference>
<sequence>MLLFPADIEAILTQRHFGCEYQPIIQLSNESILAYEALARFRFKESLVPPDIVFDAAHKDEWLFFALEAAVKSFQLEHRPGNTTLFLNLDPHLCIKRAHINHWEKLFKDEKIVVEIIENTDSSNVELVKNFASLLLNIDIPIALDDIGNPFSLFSFSLLDYAKVMKFDRHWLTLRESDPSYLILMKSFIEFCDHKRILTVLEGVENEDHLQFAQEMGVKAVQGFFYRPKFIKHNC</sequence>
<dbReference type="eggNOG" id="COG2200">
    <property type="taxonomic scope" value="Bacteria"/>
</dbReference>
<dbReference type="AlphaFoldDB" id="Q7MQM8"/>
<dbReference type="DNASU" id="2553687"/>
<dbReference type="Pfam" id="PF00563">
    <property type="entry name" value="EAL"/>
    <property type="match status" value="1"/>
</dbReference>
<keyword evidence="3" id="KW-1185">Reference proteome</keyword>
<dbReference type="PANTHER" id="PTHR33121">
    <property type="entry name" value="CYCLIC DI-GMP PHOSPHODIESTERASE PDEF"/>
    <property type="match status" value="1"/>
</dbReference>
<dbReference type="PANTHER" id="PTHR33121:SF76">
    <property type="entry name" value="SIGNALING PROTEIN"/>
    <property type="match status" value="1"/>
</dbReference>
<protein>
    <recommendedName>
        <fullName evidence="1">EAL domain-containing protein</fullName>
    </recommendedName>
</protein>
<dbReference type="RefSeq" id="WP_011139947.1">
    <property type="nucleotide sequence ID" value="NC_005090.1"/>
</dbReference>
<feature type="domain" description="EAL" evidence="1">
    <location>
        <begin position="1"/>
        <end position="235"/>
    </location>
</feature>
<proteinExistence type="predicted"/>
<dbReference type="SMART" id="SM00052">
    <property type="entry name" value="EAL"/>
    <property type="match status" value="1"/>
</dbReference>
<accession>Q7MQM8</accession>
<name>Q7MQM8_WOLSU</name>
<dbReference type="STRING" id="273121.WS2174"/>
<dbReference type="CDD" id="cd01948">
    <property type="entry name" value="EAL"/>
    <property type="match status" value="1"/>
</dbReference>
<dbReference type="InterPro" id="IPR001633">
    <property type="entry name" value="EAL_dom"/>
</dbReference>
<reference evidence="2 3" key="1">
    <citation type="journal article" date="2003" name="Proc. Natl. Acad. Sci. U.S.A.">
        <title>Complete genome sequence and analysis of Wolinella succinogenes.</title>
        <authorList>
            <person name="Baar C."/>
            <person name="Eppinger M."/>
            <person name="Raddatz G."/>
            <person name="Simon JM."/>
            <person name="Lanz C."/>
            <person name="Klimmek O."/>
            <person name="Nandakumar R."/>
            <person name="Gross R."/>
            <person name="Rosinus A."/>
            <person name="Keller H."/>
            <person name="Jagtap P."/>
            <person name="Linke B."/>
            <person name="Meyer F."/>
            <person name="Lederer H."/>
            <person name="Schuster S.C."/>
        </authorList>
    </citation>
    <scope>NUCLEOTIDE SEQUENCE [LARGE SCALE GENOMIC DNA]</scope>
    <source>
        <strain evidence="3">ATCC 29543 / DSM 1740 / CCUG 13145 / JCM 31913 / LMG 7466 / NCTC 11488 / FDC 602W</strain>
    </source>
</reference>
<dbReference type="InterPro" id="IPR050706">
    <property type="entry name" value="Cyclic-di-GMP_PDE-like"/>
</dbReference>
<dbReference type="SUPFAM" id="SSF141868">
    <property type="entry name" value="EAL domain-like"/>
    <property type="match status" value="1"/>
</dbReference>
<dbReference type="KEGG" id="wsu:WS2174"/>
<dbReference type="InterPro" id="IPR035919">
    <property type="entry name" value="EAL_sf"/>
</dbReference>
<evidence type="ECO:0000259" key="1">
    <source>
        <dbReference type="PROSITE" id="PS50883"/>
    </source>
</evidence>
<dbReference type="PROSITE" id="PS50883">
    <property type="entry name" value="EAL"/>
    <property type="match status" value="1"/>
</dbReference>
<dbReference type="HOGENOM" id="CLU_000445_70_50_7"/>
<organism evidence="3">
    <name type="scientific">Wolinella succinogenes (strain ATCC 29543 / DSM 1740 / CCUG 13145 / JCM 31913 / LMG 7466 / NCTC 11488 / FDC 602W)</name>
    <name type="common">Vibrio succinogenes</name>
    <dbReference type="NCBI Taxonomy" id="273121"/>
    <lineage>
        <taxon>Bacteria</taxon>
        <taxon>Pseudomonadati</taxon>
        <taxon>Campylobacterota</taxon>
        <taxon>Epsilonproteobacteria</taxon>
        <taxon>Campylobacterales</taxon>
        <taxon>Helicobacteraceae</taxon>
        <taxon>Wolinella</taxon>
    </lineage>
</organism>
<evidence type="ECO:0000313" key="3">
    <source>
        <dbReference type="Proteomes" id="UP000000422"/>
    </source>
</evidence>
<dbReference type="GO" id="GO:0071111">
    <property type="term" value="F:cyclic-guanylate-specific phosphodiesterase activity"/>
    <property type="evidence" value="ECO:0007669"/>
    <property type="project" value="InterPro"/>
</dbReference>
<gene>
    <name evidence="2" type="ordered locus">WS2174</name>
</gene>